<feature type="transmembrane region" description="Helical" evidence="1">
    <location>
        <begin position="63"/>
        <end position="81"/>
    </location>
</feature>
<dbReference type="RefSeq" id="WP_068273328.1">
    <property type="nucleotide sequence ID" value="NZ_BAAAKD010000024.1"/>
</dbReference>
<sequence>MEALRLVLYVLHMIAMVAIVLSPFVAALGRTTQVWAARVQLLIGLLLVGVLEMQDASLNHTKIGVKLLVALAVVACAEIANARARRGESHRPLMLAAAGLTVVNALVAFLW</sequence>
<proteinExistence type="predicted"/>
<dbReference type="STRING" id="262209.AWH69_06515"/>
<accession>A0A176QDI1</accession>
<dbReference type="Proteomes" id="UP000076976">
    <property type="component" value="Unassembled WGS sequence"/>
</dbReference>
<dbReference type="EMBL" id="CP044548">
    <property type="protein sequence ID" value="QFQ29582.2"/>
    <property type="molecule type" value="Genomic_DNA"/>
</dbReference>
<dbReference type="KEGG" id="jme:EEW87_003445"/>
<feature type="transmembrane region" description="Helical" evidence="1">
    <location>
        <begin position="93"/>
        <end position="110"/>
    </location>
</feature>
<evidence type="ECO:0000313" key="5">
    <source>
        <dbReference type="Proteomes" id="UP000271708"/>
    </source>
</evidence>
<reference evidence="3 5" key="2">
    <citation type="submission" date="2019-09" db="EMBL/GenBank/DDBJ databases">
        <title>Complete Genome Sequence of Janibacter melonis M714 with both human health impact and industrial applications.</title>
        <authorList>
            <person name="Jin M."/>
            <person name="Zhao Q.R."/>
        </authorList>
    </citation>
    <scope>NUCLEOTIDE SEQUENCE [LARGE SCALE GENOMIC DNA]</scope>
    <source>
        <strain evidence="3 5">M714</strain>
    </source>
</reference>
<protein>
    <recommendedName>
        <fullName evidence="6">Integral membrane protein</fullName>
    </recommendedName>
</protein>
<feature type="transmembrane region" description="Helical" evidence="1">
    <location>
        <begin position="35"/>
        <end position="51"/>
    </location>
</feature>
<accession>A0A5P8FL64</accession>
<reference evidence="2 4" key="1">
    <citation type="submission" date="2016-01" db="EMBL/GenBank/DDBJ databases">
        <title>Janibacter melonis strain CD11_4 genome sequencing and assembly.</title>
        <authorList>
            <person name="Nair G.R."/>
            <person name="Kaur G."/>
            <person name="Chander A.M."/>
            <person name="Mayilraj S."/>
        </authorList>
    </citation>
    <scope>NUCLEOTIDE SEQUENCE [LARGE SCALE GENOMIC DNA]</scope>
    <source>
        <strain evidence="2 4">CD11-4</strain>
    </source>
</reference>
<feature type="transmembrane region" description="Helical" evidence="1">
    <location>
        <begin position="6"/>
        <end position="28"/>
    </location>
</feature>
<evidence type="ECO:0000313" key="4">
    <source>
        <dbReference type="Proteomes" id="UP000076976"/>
    </source>
</evidence>
<name>A0A176QDI1_9MICO</name>
<dbReference type="EMBL" id="LQZG01000002">
    <property type="protein sequence ID" value="OAB87700.1"/>
    <property type="molecule type" value="Genomic_DNA"/>
</dbReference>
<gene>
    <name evidence="2" type="ORF">AWH69_06515</name>
    <name evidence="3" type="ORF">EEW87_003445</name>
</gene>
<keyword evidence="1" id="KW-0812">Transmembrane</keyword>
<evidence type="ECO:0000313" key="3">
    <source>
        <dbReference type="EMBL" id="QFQ29582.2"/>
    </source>
</evidence>
<reference evidence="3" key="3">
    <citation type="submission" date="2019-11" db="EMBL/GenBank/DDBJ databases">
        <authorList>
            <person name="Zhao Q."/>
        </authorList>
    </citation>
    <scope>NUCLEOTIDE SEQUENCE</scope>
    <source>
        <strain evidence="3">M714</strain>
    </source>
</reference>
<organism evidence="2 4">
    <name type="scientific">Janibacter melonis</name>
    <dbReference type="NCBI Taxonomy" id="262209"/>
    <lineage>
        <taxon>Bacteria</taxon>
        <taxon>Bacillati</taxon>
        <taxon>Actinomycetota</taxon>
        <taxon>Actinomycetes</taxon>
        <taxon>Micrococcales</taxon>
        <taxon>Intrasporangiaceae</taxon>
        <taxon>Janibacter</taxon>
    </lineage>
</organism>
<evidence type="ECO:0000256" key="1">
    <source>
        <dbReference type="SAM" id="Phobius"/>
    </source>
</evidence>
<dbReference type="GeneID" id="59163500"/>
<dbReference type="Proteomes" id="UP000271708">
    <property type="component" value="Chromosome"/>
</dbReference>
<keyword evidence="4" id="KW-1185">Reference proteome</keyword>
<evidence type="ECO:0000313" key="2">
    <source>
        <dbReference type="EMBL" id="OAB87700.1"/>
    </source>
</evidence>
<keyword evidence="1" id="KW-1133">Transmembrane helix</keyword>
<evidence type="ECO:0008006" key="6">
    <source>
        <dbReference type="Google" id="ProtNLM"/>
    </source>
</evidence>
<dbReference type="AlphaFoldDB" id="A0A176QDI1"/>
<keyword evidence="1" id="KW-0472">Membrane</keyword>